<evidence type="ECO:0000313" key="9">
    <source>
        <dbReference type="Proteomes" id="UP001056291"/>
    </source>
</evidence>
<keyword evidence="3" id="KW-0560">Oxidoreductase</keyword>
<evidence type="ECO:0000259" key="7">
    <source>
        <dbReference type="PROSITE" id="PS51296"/>
    </source>
</evidence>
<feature type="domain" description="Rieske" evidence="7">
    <location>
        <begin position="5"/>
        <end position="100"/>
    </location>
</feature>
<dbReference type="PANTHER" id="PTHR21496:SF23">
    <property type="entry name" value="3-PHENYLPROPIONATE_CINNAMIC ACID DIOXYGENASE FERREDOXIN SUBUNIT"/>
    <property type="match status" value="1"/>
</dbReference>
<keyword evidence="1" id="KW-0001">2Fe-2S</keyword>
<dbReference type="InterPro" id="IPR017941">
    <property type="entry name" value="Rieske_2Fe-2S"/>
</dbReference>
<dbReference type="CDD" id="cd03530">
    <property type="entry name" value="Rieske_NirD_small_Bacillus"/>
    <property type="match status" value="1"/>
</dbReference>
<reference evidence="8" key="1">
    <citation type="submission" date="2022-06" db="EMBL/GenBank/DDBJ databases">
        <title>Sneathiella actinostolidae sp. nov., isolated from a sea anemonein the Western Pacific Ocean.</title>
        <authorList>
            <person name="Wei M.J."/>
        </authorList>
    </citation>
    <scope>NUCLEOTIDE SEQUENCE</scope>
    <source>
        <strain evidence="8">PHK-P5</strain>
    </source>
</reference>
<evidence type="ECO:0000313" key="8">
    <source>
        <dbReference type="EMBL" id="USG62028.1"/>
    </source>
</evidence>
<proteinExistence type="predicted"/>
<dbReference type="RefSeq" id="WP_251935558.1">
    <property type="nucleotide sequence ID" value="NZ_CP098747.1"/>
</dbReference>
<accession>A0ABY4W4R5</accession>
<evidence type="ECO:0000256" key="1">
    <source>
        <dbReference type="ARBA" id="ARBA00022714"/>
    </source>
</evidence>
<dbReference type="InterPro" id="IPR012748">
    <property type="entry name" value="Rieske-like_NirD"/>
</dbReference>
<keyword evidence="2" id="KW-0479">Metal-binding</keyword>
<dbReference type="SUPFAM" id="SSF50022">
    <property type="entry name" value="ISP domain"/>
    <property type="match status" value="1"/>
</dbReference>
<keyword evidence="4" id="KW-0408">Iron</keyword>
<organism evidence="8 9">
    <name type="scientific">Sneathiella marina</name>
    <dbReference type="NCBI Taxonomy" id="2950108"/>
    <lineage>
        <taxon>Bacteria</taxon>
        <taxon>Pseudomonadati</taxon>
        <taxon>Pseudomonadota</taxon>
        <taxon>Alphaproteobacteria</taxon>
        <taxon>Sneathiellales</taxon>
        <taxon>Sneathiellaceae</taxon>
        <taxon>Sneathiella</taxon>
    </lineage>
</organism>
<keyword evidence="5" id="KW-0411">Iron-sulfur</keyword>
<sequence length="114" mass="12383">MNQWVKICELDDILPLGSRVIELPIGPVAIFRTSDDKVFAVLDECPHKQGPLSQGIVHDNSVTCPLHNWVIQLENGKAEAPDVGCVETFPVQLIDGDIHLSITVSLASSELIDG</sequence>
<keyword evidence="6" id="KW-0534">Nitrate assimilation</keyword>
<evidence type="ECO:0000256" key="3">
    <source>
        <dbReference type="ARBA" id="ARBA00023002"/>
    </source>
</evidence>
<keyword evidence="9" id="KW-1185">Reference proteome</keyword>
<evidence type="ECO:0000256" key="5">
    <source>
        <dbReference type="ARBA" id="ARBA00023014"/>
    </source>
</evidence>
<evidence type="ECO:0000256" key="4">
    <source>
        <dbReference type="ARBA" id="ARBA00023004"/>
    </source>
</evidence>
<dbReference type="PROSITE" id="PS51296">
    <property type="entry name" value="RIESKE"/>
    <property type="match status" value="1"/>
</dbReference>
<dbReference type="EMBL" id="CP098747">
    <property type="protein sequence ID" value="USG62028.1"/>
    <property type="molecule type" value="Genomic_DNA"/>
</dbReference>
<evidence type="ECO:0000256" key="2">
    <source>
        <dbReference type="ARBA" id="ARBA00022723"/>
    </source>
</evidence>
<dbReference type="Pfam" id="PF13806">
    <property type="entry name" value="Rieske_2"/>
    <property type="match status" value="1"/>
</dbReference>
<dbReference type="Proteomes" id="UP001056291">
    <property type="component" value="Chromosome"/>
</dbReference>
<dbReference type="Gene3D" id="2.102.10.10">
    <property type="entry name" value="Rieske [2Fe-2S] iron-sulphur domain"/>
    <property type="match status" value="1"/>
</dbReference>
<dbReference type="NCBIfam" id="TIGR02378">
    <property type="entry name" value="nirD_assim_sml"/>
    <property type="match status" value="1"/>
</dbReference>
<gene>
    <name evidence="8" type="primary">nirD</name>
    <name evidence="8" type="ORF">NBZ79_03440</name>
</gene>
<dbReference type="PANTHER" id="PTHR21496">
    <property type="entry name" value="FERREDOXIN-RELATED"/>
    <property type="match status" value="1"/>
</dbReference>
<evidence type="ECO:0000256" key="6">
    <source>
        <dbReference type="ARBA" id="ARBA00023063"/>
    </source>
</evidence>
<name>A0ABY4W4R5_9PROT</name>
<protein>
    <submittedName>
        <fullName evidence="8">Nitrite reductase small subunit NirD</fullName>
    </submittedName>
</protein>
<dbReference type="InterPro" id="IPR036922">
    <property type="entry name" value="Rieske_2Fe-2S_sf"/>
</dbReference>